<dbReference type="GO" id="GO:0005739">
    <property type="term" value="C:mitochondrion"/>
    <property type="evidence" value="ECO:0007669"/>
    <property type="project" value="TreeGrafter"/>
</dbReference>
<keyword evidence="5" id="KW-1185">Reference proteome</keyword>
<dbReference type="PROSITE" id="PS50206">
    <property type="entry name" value="RHODANESE_3"/>
    <property type="match status" value="2"/>
</dbReference>
<dbReference type="SUPFAM" id="SSF52821">
    <property type="entry name" value="Rhodanese/Cell cycle control phosphatase"/>
    <property type="match status" value="2"/>
</dbReference>
<protein>
    <recommendedName>
        <fullName evidence="3">Rhodanese domain-containing protein</fullName>
    </recommendedName>
</protein>
<dbReference type="Pfam" id="PF00581">
    <property type="entry name" value="Rhodanese"/>
    <property type="match status" value="1"/>
</dbReference>
<dbReference type="OrthoDB" id="270167at2759"/>
<dbReference type="InterPro" id="IPR001763">
    <property type="entry name" value="Rhodanese-like_dom"/>
</dbReference>
<gene>
    <name evidence="4" type="ORF">EW146_g38</name>
</gene>
<feature type="domain" description="Rhodanese" evidence="3">
    <location>
        <begin position="41"/>
        <end position="159"/>
    </location>
</feature>
<evidence type="ECO:0000259" key="3">
    <source>
        <dbReference type="PROSITE" id="PS50206"/>
    </source>
</evidence>
<dbReference type="PANTHER" id="PTHR11364:SF27">
    <property type="entry name" value="SULFURTRANSFERASE"/>
    <property type="match status" value="1"/>
</dbReference>
<dbReference type="Proteomes" id="UP000310158">
    <property type="component" value="Unassembled WGS sequence"/>
</dbReference>
<dbReference type="GO" id="GO:0004792">
    <property type="term" value="F:thiosulfate-cyanide sulfurtransferase activity"/>
    <property type="evidence" value="ECO:0007669"/>
    <property type="project" value="TreeGrafter"/>
</dbReference>
<accession>A0A4S4M887</accession>
<keyword evidence="2" id="KW-0677">Repeat</keyword>
<reference evidence="4 5" key="1">
    <citation type="submission" date="2019-02" db="EMBL/GenBank/DDBJ databases">
        <title>Genome sequencing of the rare red list fungi Bondarzewia mesenterica.</title>
        <authorList>
            <person name="Buettner E."/>
            <person name="Kellner H."/>
        </authorList>
    </citation>
    <scope>NUCLEOTIDE SEQUENCE [LARGE SCALE GENOMIC DNA]</scope>
    <source>
        <strain evidence="4 5">DSM 108281</strain>
    </source>
</reference>
<comment type="caution">
    <text evidence="4">The sequence shown here is derived from an EMBL/GenBank/DDBJ whole genome shotgun (WGS) entry which is preliminary data.</text>
</comment>
<dbReference type="AlphaFoldDB" id="A0A4S4M887"/>
<feature type="domain" description="Rhodanese" evidence="3">
    <location>
        <begin position="197"/>
        <end position="329"/>
    </location>
</feature>
<evidence type="ECO:0000313" key="4">
    <source>
        <dbReference type="EMBL" id="THH21566.1"/>
    </source>
</evidence>
<dbReference type="Gene3D" id="3.40.250.10">
    <property type="entry name" value="Rhodanese-like domain"/>
    <property type="match status" value="2"/>
</dbReference>
<dbReference type="InterPro" id="IPR036873">
    <property type="entry name" value="Rhodanese-like_dom_sf"/>
</dbReference>
<dbReference type="SMART" id="SM00450">
    <property type="entry name" value="RHOD"/>
    <property type="match status" value="2"/>
</dbReference>
<sequence length="333" mass="36606">MTSSNRGALRTPMQSFSVIRGSLPKTPLLITPRELHETLRSSSDVSILDASWLMPNSPRIAKEEFMSKRIPGARYFDLDQVASPSELGLKHMMPSRPIFSEAMEKLGIKPSDHVIIYDSQGIFSSPRALFTFKAFGHHRASVLDGGLPRWEAEGLSTESGPPDDVRKTSYPALAPDESIIKSYTQVVNNSEIELSKDPTAELVLDARARGRYLGTDPEPRPGLPSGHIPHSFSIPFNAFLRTNTVPNSTTMYTTFLPPAELRQKLVESVGEDNTQAIIRGERKVITSCGSGMTAGVLWLGLKLIAESSRVAIYDESWTGYASRKGSKIDKSEA</sequence>
<dbReference type="InterPro" id="IPR045078">
    <property type="entry name" value="TST/MPST-like"/>
</dbReference>
<organism evidence="4 5">
    <name type="scientific">Bondarzewia mesenterica</name>
    <dbReference type="NCBI Taxonomy" id="1095465"/>
    <lineage>
        <taxon>Eukaryota</taxon>
        <taxon>Fungi</taxon>
        <taxon>Dikarya</taxon>
        <taxon>Basidiomycota</taxon>
        <taxon>Agaricomycotina</taxon>
        <taxon>Agaricomycetes</taxon>
        <taxon>Russulales</taxon>
        <taxon>Bondarzewiaceae</taxon>
        <taxon>Bondarzewia</taxon>
    </lineage>
</organism>
<dbReference type="EMBL" id="SGPL01000001">
    <property type="protein sequence ID" value="THH21566.1"/>
    <property type="molecule type" value="Genomic_DNA"/>
</dbReference>
<dbReference type="CDD" id="cd01448">
    <property type="entry name" value="TST_Repeat_1"/>
    <property type="match status" value="1"/>
</dbReference>
<dbReference type="PANTHER" id="PTHR11364">
    <property type="entry name" value="THIOSULFATE SULFERTANSFERASE"/>
    <property type="match status" value="1"/>
</dbReference>
<proteinExistence type="predicted"/>
<evidence type="ECO:0000313" key="5">
    <source>
        <dbReference type="Proteomes" id="UP000310158"/>
    </source>
</evidence>
<dbReference type="CDD" id="cd01449">
    <property type="entry name" value="TST_Repeat_2"/>
    <property type="match status" value="1"/>
</dbReference>
<name>A0A4S4M887_9AGAM</name>
<keyword evidence="1" id="KW-0808">Transferase</keyword>
<evidence type="ECO:0000256" key="1">
    <source>
        <dbReference type="ARBA" id="ARBA00022679"/>
    </source>
</evidence>
<evidence type="ECO:0000256" key="2">
    <source>
        <dbReference type="ARBA" id="ARBA00022737"/>
    </source>
</evidence>